<dbReference type="PANTHER" id="PTHR35007:SF2">
    <property type="entry name" value="PILUS ASSEMBLE PROTEIN"/>
    <property type="match status" value="1"/>
</dbReference>
<dbReference type="GO" id="GO:0005886">
    <property type="term" value="C:plasma membrane"/>
    <property type="evidence" value="ECO:0007669"/>
    <property type="project" value="UniProtKB-SubCell"/>
</dbReference>
<accession>A0AAF0BMU0</accession>
<dbReference type="RefSeq" id="WP_289504807.1">
    <property type="nucleotide sequence ID" value="NZ_CP116805.1"/>
</dbReference>
<evidence type="ECO:0000256" key="4">
    <source>
        <dbReference type="ARBA" id="ARBA00022989"/>
    </source>
</evidence>
<protein>
    <submittedName>
        <fullName evidence="8">Type II secretion system F family protein</fullName>
    </submittedName>
</protein>
<dbReference type="Proteomes" id="UP001217500">
    <property type="component" value="Chromosome"/>
</dbReference>
<gene>
    <name evidence="8" type="ORF">PH603_04660</name>
</gene>
<feature type="transmembrane region" description="Helical" evidence="6">
    <location>
        <begin position="291"/>
        <end position="316"/>
    </location>
</feature>
<feature type="domain" description="Type II secretion system protein GspF" evidence="7">
    <location>
        <begin position="184"/>
        <end position="312"/>
    </location>
</feature>
<keyword evidence="3 6" id="KW-0812">Transmembrane</keyword>
<comment type="subcellular location">
    <subcellularLocation>
        <location evidence="1">Cell membrane</location>
        <topology evidence="1">Multi-pass membrane protein</topology>
    </subcellularLocation>
</comment>
<evidence type="ECO:0000259" key="7">
    <source>
        <dbReference type="Pfam" id="PF00482"/>
    </source>
</evidence>
<proteinExistence type="predicted"/>
<evidence type="ECO:0000256" key="1">
    <source>
        <dbReference type="ARBA" id="ARBA00004651"/>
    </source>
</evidence>
<feature type="transmembrane region" description="Helical" evidence="6">
    <location>
        <begin position="15"/>
        <end position="37"/>
    </location>
</feature>
<feature type="transmembrane region" description="Helical" evidence="6">
    <location>
        <begin position="148"/>
        <end position="168"/>
    </location>
</feature>
<evidence type="ECO:0000256" key="5">
    <source>
        <dbReference type="ARBA" id="ARBA00023136"/>
    </source>
</evidence>
<sequence>MQAIEDILGINMIDLLSIMTGLVAFVVMFAVYQAALVRDPMKGRVKALQDRREMLKAGLVTTKRRTSQVKKADSGGLMRVLADKLKLLQNEQAKKTQALLVQAGYRSNEALVAYQVARLVLPMLFGLLAVFFFYGLGVLPDKKAFYPLYSIGAVFAGYKLPDLLVTNAKLKRTEALRKGLPDALDLMVVCAEAGLTLDTALQRVAKEMGRATPEIAEEFGLTSIELGFLPERRTALLNLAERVDLPALRGVVTTLIQSERYGTPLATSLRVLSAEFRNERMMKAEEKAARLPAIMTVPLILFIMPALFVVLIGPAACRMSDNFINR</sequence>
<evidence type="ECO:0000313" key="8">
    <source>
        <dbReference type="EMBL" id="WCL55050.1"/>
    </source>
</evidence>
<organism evidence="8 9">
    <name type="scientific">Gimibacter soli</name>
    <dbReference type="NCBI Taxonomy" id="3024400"/>
    <lineage>
        <taxon>Bacteria</taxon>
        <taxon>Pseudomonadati</taxon>
        <taxon>Pseudomonadota</taxon>
        <taxon>Alphaproteobacteria</taxon>
        <taxon>Kordiimonadales</taxon>
        <taxon>Temperatibacteraceae</taxon>
        <taxon>Gimibacter</taxon>
    </lineage>
</organism>
<name>A0AAF0BMU0_9PROT</name>
<dbReference type="Pfam" id="PF00482">
    <property type="entry name" value="T2SSF"/>
    <property type="match status" value="1"/>
</dbReference>
<dbReference type="EMBL" id="CP116805">
    <property type="protein sequence ID" value="WCL55050.1"/>
    <property type="molecule type" value="Genomic_DNA"/>
</dbReference>
<dbReference type="InterPro" id="IPR018076">
    <property type="entry name" value="T2SS_GspF_dom"/>
</dbReference>
<reference evidence="8" key="1">
    <citation type="submission" date="2023-01" db="EMBL/GenBank/DDBJ databases">
        <title>The genome sequence of Kordiimonadaceae bacterium 6D33.</title>
        <authorList>
            <person name="Liu Y."/>
        </authorList>
    </citation>
    <scope>NUCLEOTIDE SEQUENCE</scope>
    <source>
        <strain evidence="8">6D33</strain>
    </source>
</reference>
<keyword evidence="9" id="KW-1185">Reference proteome</keyword>
<evidence type="ECO:0000313" key="9">
    <source>
        <dbReference type="Proteomes" id="UP001217500"/>
    </source>
</evidence>
<evidence type="ECO:0000256" key="6">
    <source>
        <dbReference type="SAM" id="Phobius"/>
    </source>
</evidence>
<dbReference type="PANTHER" id="PTHR35007">
    <property type="entry name" value="INTEGRAL MEMBRANE PROTEIN-RELATED"/>
    <property type="match status" value="1"/>
</dbReference>
<dbReference type="KEGG" id="gso:PH603_04660"/>
<keyword evidence="2" id="KW-1003">Cell membrane</keyword>
<feature type="transmembrane region" description="Helical" evidence="6">
    <location>
        <begin position="116"/>
        <end position="136"/>
    </location>
</feature>
<keyword evidence="5 6" id="KW-0472">Membrane</keyword>
<keyword evidence="4 6" id="KW-1133">Transmembrane helix</keyword>
<dbReference type="AlphaFoldDB" id="A0AAF0BMU0"/>
<evidence type="ECO:0000256" key="3">
    <source>
        <dbReference type="ARBA" id="ARBA00022692"/>
    </source>
</evidence>
<evidence type="ECO:0000256" key="2">
    <source>
        <dbReference type="ARBA" id="ARBA00022475"/>
    </source>
</evidence>